<keyword evidence="1" id="KW-0347">Helicase</keyword>
<feature type="compositionally biased region" description="Basic and acidic residues" evidence="2">
    <location>
        <begin position="54"/>
        <end position="83"/>
    </location>
</feature>
<accession>A0A8R1HSI7</accession>
<reference evidence="7" key="1">
    <citation type="submission" date="2010-08" db="EMBL/GenBank/DDBJ databases">
        <authorList>
            <consortium name="Caenorhabditis japonica Sequencing Consortium"/>
            <person name="Wilson R.K."/>
        </authorList>
    </citation>
    <scope>NUCLEOTIDE SEQUENCE [LARGE SCALE GENOMIC DNA]</scope>
    <source>
        <strain evidence="7">DF5081</strain>
    </source>
</reference>
<dbReference type="Pfam" id="PF05970">
    <property type="entry name" value="PIF1"/>
    <property type="match status" value="1"/>
</dbReference>
<dbReference type="InterPro" id="IPR027417">
    <property type="entry name" value="P-loop_NTPase"/>
</dbReference>
<dbReference type="GO" id="GO:0016787">
    <property type="term" value="F:hydrolase activity"/>
    <property type="evidence" value="ECO:0007669"/>
    <property type="project" value="UniProtKB-KW"/>
</dbReference>
<keyword evidence="7" id="KW-1185">Reference proteome</keyword>
<feature type="region of interest" description="Disordered" evidence="2">
    <location>
        <begin position="54"/>
        <end position="242"/>
    </location>
</feature>
<dbReference type="CDD" id="cd18809">
    <property type="entry name" value="SF1_C_RecD"/>
    <property type="match status" value="1"/>
</dbReference>
<comment type="similarity">
    <text evidence="1">Belongs to the helicase family.</text>
</comment>
<evidence type="ECO:0000313" key="7">
    <source>
        <dbReference type="Proteomes" id="UP000005237"/>
    </source>
</evidence>
<comment type="catalytic activity">
    <reaction evidence="1">
        <text>ATP + H2O = ADP + phosphate + H(+)</text>
        <dbReference type="Rhea" id="RHEA:13065"/>
        <dbReference type="ChEBI" id="CHEBI:15377"/>
        <dbReference type="ChEBI" id="CHEBI:15378"/>
        <dbReference type="ChEBI" id="CHEBI:30616"/>
        <dbReference type="ChEBI" id="CHEBI:43474"/>
        <dbReference type="ChEBI" id="CHEBI:456216"/>
        <dbReference type="EC" id="5.6.2.3"/>
    </reaction>
</comment>
<dbReference type="EnsemblMetazoa" id="CJA08589.1">
    <property type="protein sequence ID" value="CJA08589.1"/>
    <property type="gene ID" value="WBGene00127793"/>
</dbReference>
<dbReference type="GO" id="GO:0006281">
    <property type="term" value="P:DNA repair"/>
    <property type="evidence" value="ECO:0007669"/>
    <property type="project" value="UniProtKB-KW"/>
</dbReference>
<dbReference type="GO" id="GO:0006310">
    <property type="term" value="P:DNA recombination"/>
    <property type="evidence" value="ECO:0007669"/>
    <property type="project" value="UniProtKB-KW"/>
</dbReference>
<evidence type="ECO:0000259" key="4">
    <source>
        <dbReference type="Pfam" id="PF14214"/>
    </source>
</evidence>
<dbReference type="PANTHER" id="PTHR10492:SF57">
    <property type="entry name" value="ATP-DEPENDENT DNA HELICASE"/>
    <property type="match status" value="1"/>
</dbReference>
<organism evidence="6 7">
    <name type="scientific">Caenorhabditis japonica</name>
    <dbReference type="NCBI Taxonomy" id="281687"/>
    <lineage>
        <taxon>Eukaryota</taxon>
        <taxon>Metazoa</taxon>
        <taxon>Ecdysozoa</taxon>
        <taxon>Nematoda</taxon>
        <taxon>Chromadorea</taxon>
        <taxon>Rhabditida</taxon>
        <taxon>Rhabditina</taxon>
        <taxon>Rhabditomorpha</taxon>
        <taxon>Rhabditoidea</taxon>
        <taxon>Rhabditidae</taxon>
        <taxon>Peloderinae</taxon>
        <taxon>Caenorhabditis</taxon>
    </lineage>
</organism>
<dbReference type="EC" id="5.6.2.3" evidence="1"/>
<feature type="compositionally biased region" description="Basic and acidic residues" evidence="2">
    <location>
        <begin position="98"/>
        <end position="118"/>
    </location>
</feature>
<keyword evidence="1" id="KW-0547">Nucleotide-binding</keyword>
<feature type="compositionally biased region" description="Basic and acidic residues" evidence="2">
    <location>
        <begin position="139"/>
        <end position="151"/>
    </location>
</feature>
<feature type="domain" description="Helitron helicase-like" evidence="4">
    <location>
        <begin position="481"/>
        <end position="661"/>
    </location>
</feature>
<feature type="domain" description="DNA helicase Pif1-like 2B" evidence="5">
    <location>
        <begin position="1415"/>
        <end position="1460"/>
    </location>
</feature>
<feature type="domain" description="DNA helicase Pif1-like DEAD-box helicase" evidence="3">
    <location>
        <begin position="1125"/>
        <end position="1336"/>
    </location>
</feature>
<feature type="compositionally biased region" description="Basic residues" evidence="2">
    <location>
        <begin position="129"/>
        <end position="138"/>
    </location>
</feature>
<dbReference type="InterPro" id="IPR025476">
    <property type="entry name" value="Helitron_helicase-like"/>
</dbReference>
<dbReference type="GO" id="GO:0043139">
    <property type="term" value="F:5'-3' DNA helicase activity"/>
    <property type="evidence" value="ECO:0007669"/>
    <property type="project" value="UniProtKB-EC"/>
</dbReference>
<dbReference type="InterPro" id="IPR010285">
    <property type="entry name" value="DNA_helicase_pif1-like_DEAD"/>
</dbReference>
<dbReference type="Proteomes" id="UP000005237">
    <property type="component" value="Unassembled WGS sequence"/>
</dbReference>
<sequence>MRGTICKRSTAYTTGAHPISGAHGVGINALVAVAALENKRVASRNRRLLETEVEKNARRTKDAEKKRLKRAAENAEKNEERRARNASAQRVRLSQQTEEERRMRRDVESKRNRQRLLDETEDEADARKARVAAGKRQRKINETQEEGEARRASHAQYVRLRSQYELQDEADDRKGTRAAKRRQHLEDESDGERAKRLENVAQRKKKRENAEDSNTRNVRLAKRNAQTKNNEQKKNQRRSSKLFQINNIDQIDEHYLGKMNKECAHCGALLFEASMGAQLDVPPGHGPYCFKIHGQVYHHAGPLHPPSGKRPSYGQIYILDTAQAAQERLTAPANIRCDRGIMEELSKLIADINPYAQSYKMMMEVENQEKHAAQQAGNPVKQVRMVFDLNAIEDLDQRRYNVPIVSEVAVIYVAQDGDVPLKRSIAAQSHDGSLTHFRDIDPCVDPMIYPLFFPRGHPGWSTEMKRKPEDEKSGKLTLLAYYKYLLQEKSDVFSPLHYGGGLFQQFVVDSWVKVEQSNLNFVRFNQATVRAKEYSELRDFMDRDEPGVIPGRRIVLPSGFKGSARRMMQEYQDAMSMVTERGKPDFFLTLTCNPKWREITENLKPGQQSFDRPDLIARVFKLKVDELMRCLLNLHVIGQVRSYLYVFEWQKRGLPHIHMLLTMCEGFKPKTADDVDKLIWAEFPDAHKFPILHKIVTSNMVHRPCGLDNIDAPCMKASKNKGLKTCSKRFPKAFRADTKVESNGYPEYRRRDDGRYVDFGKFKLTNQHVVPYSPLLLLRFNAHINLEVCALIESVKYLFKYVYKGPDKAAIRLRREQEPVDDDVIDEINDYLDCRYICAPEACHHLFSFKTAKKSDTIYRLAVHLPDCQTVYFTEGNERNALNSAAERKTILTGFFDLNAEFSKMEKEGKDVTGRQDPRLYTYVEFPKHFTWNKTKRVWNDRKDSGANTIGRMYGVSPSDPERFALRLLLLHKRGPTSFEDLRTTNDVQGTAEVHETFVLAARALGLLQDDTEYIRALKECAHFKMPAEMRSFFAELLGFNEIGDPQHLWDKFKKDMSADFLHGGYGIDEAEALAYQAIEEKLTRLGKSINKFLAPCNFVLLGGPQDYIDHDAAMVRGNQLYETLNPEQKTAFEAILKAVDDPSLPRVFYIDGPGGSGKTYLYNALCSTLIGRQMKIACTAWTGIASTLLPNGRTSASLFKLDINNDCEGSTLMLDSAYARHLKDLDVIIWDEASMIPKNALQTADQVLRDVAEEGDKRKMFGGKVFVVGGDFRQVLPVVRRGTRSDQVDACIKRSPLWSSFQVHKLMSNMRVNNNDSSWKDFLLNVGDGLANDANGELQLEESLISKGDIITETFGVSIDQSTDLSESAVIAPKNVDVDKLNEQVLSRICGTEKVYLSRDEIIDDNQNKFMTTELLNSIQTSSLPPHQLHLKIGCSVMLLRNLDVSAGLCNGTRLIVQEMGQRVLRCTFAVGTRKEEGVLIPRIHCADDKNLAFKMRRTQFPVRLAFAMTLNKAQGQSFNRIGLWLPCDVFSHGQLYVALSRVRSKGGLKILSENPNPLNVVYTEVL</sequence>
<evidence type="ECO:0000256" key="1">
    <source>
        <dbReference type="RuleBase" id="RU363044"/>
    </source>
</evidence>
<evidence type="ECO:0000259" key="3">
    <source>
        <dbReference type="Pfam" id="PF05970"/>
    </source>
</evidence>
<dbReference type="SUPFAM" id="SSF52540">
    <property type="entry name" value="P-loop containing nucleoside triphosphate hydrolases"/>
    <property type="match status" value="2"/>
</dbReference>
<dbReference type="PANTHER" id="PTHR10492">
    <property type="match status" value="1"/>
</dbReference>
<dbReference type="Pfam" id="PF21530">
    <property type="entry name" value="Pif1_2B_dom"/>
    <property type="match status" value="1"/>
</dbReference>
<reference evidence="6" key="2">
    <citation type="submission" date="2022-06" db="UniProtKB">
        <authorList>
            <consortium name="EnsemblMetazoa"/>
        </authorList>
    </citation>
    <scope>IDENTIFICATION</scope>
    <source>
        <strain evidence="6">DF5081</strain>
    </source>
</reference>
<keyword evidence="1" id="KW-0233">DNA recombination</keyword>
<name>A0A8R1HSI7_CAEJA</name>
<keyword evidence="1" id="KW-0067">ATP-binding</keyword>
<dbReference type="GO" id="GO:0005524">
    <property type="term" value="F:ATP binding"/>
    <property type="evidence" value="ECO:0007669"/>
    <property type="project" value="UniProtKB-KW"/>
</dbReference>
<dbReference type="Gene3D" id="3.40.50.300">
    <property type="entry name" value="P-loop containing nucleotide triphosphate hydrolases"/>
    <property type="match status" value="1"/>
</dbReference>
<dbReference type="GO" id="GO:0000723">
    <property type="term" value="P:telomere maintenance"/>
    <property type="evidence" value="ECO:0007669"/>
    <property type="project" value="InterPro"/>
</dbReference>
<protein>
    <recommendedName>
        <fullName evidence="1">ATP-dependent DNA helicase</fullName>
        <ecNumber evidence="1">5.6.2.3</ecNumber>
    </recommendedName>
</protein>
<keyword evidence="1" id="KW-0227">DNA damage</keyword>
<evidence type="ECO:0000313" key="6">
    <source>
        <dbReference type="EnsemblMetazoa" id="CJA08589.1"/>
    </source>
</evidence>
<keyword evidence="1" id="KW-0234">DNA repair</keyword>
<comment type="cofactor">
    <cofactor evidence="1">
        <name>Mg(2+)</name>
        <dbReference type="ChEBI" id="CHEBI:18420"/>
    </cofactor>
</comment>
<dbReference type="InterPro" id="IPR049163">
    <property type="entry name" value="Pif1-like_2B_dom"/>
</dbReference>
<dbReference type="Pfam" id="PF14214">
    <property type="entry name" value="Helitron_like_N"/>
    <property type="match status" value="1"/>
</dbReference>
<evidence type="ECO:0000256" key="2">
    <source>
        <dbReference type="SAM" id="MobiDB-lite"/>
    </source>
</evidence>
<proteinExistence type="inferred from homology"/>
<keyword evidence="1" id="KW-0378">Hydrolase</keyword>
<evidence type="ECO:0000259" key="5">
    <source>
        <dbReference type="Pfam" id="PF21530"/>
    </source>
</evidence>